<name>A0A3G6IST1_9CORY</name>
<dbReference type="InterPro" id="IPR021226">
    <property type="entry name" value="Phage_gene29"/>
</dbReference>
<organism evidence="1 2">
    <name type="scientific">Corynebacterium pseudopelargi</name>
    <dbReference type="NCBI Taxonomy" id="2080757"/>
    <lineage>
        <taxon>Bacteria</taxon>
        <taxon>Bacillati</taxon>
        <taxon>Actinomycetota</taxon>
        <taxon>Actinomycetes</taxon>
        <taxon>Mycobacteriales</taxon>
        <taxon>Corynebacteriaceae</taxon>
        <taxon>Corynebacterium</taxon>
    </lineage>
</organism>
<evidence type="ECO:0000313" key="2">
    <source>
        <dbReference type="Proteomes" id="UP000271426"/>
    </source>
</evidence>
<dbReference type="AlphaFoldDB" id="A0A3G6IST1"/>
<protein>
    <recommendedName>
        <fullName evidence="3">Minor tail protein</fullName>
    </recommendedName>
</protein>
<proteinExistence type="predicted"/>
<sequence length="122" mass="13685">MIPVDQTKADMSDPEQHFGWAVASIPPVGYNPDLPNIVFPLLYLPWLSQFLWDCGFRHHPELQVIRQRVDESAPLRNAGVQWERIPNGEAVATPQPTGVDLTTMSDEDAQALLEALKARLNL</sequence>
<dbReference type="EMBL" id="CP033898">
    <property type="protein sequence ID" value="AZA08692.1"/>
    <property type="molecule type" value="Genomic_DNA"/>
</dbReference>
<evidence type="ECO:0000313" key="1">
    <source>
        <dbReference type="EMBL" id="AZA08692.1"/>
    </source>
</evidence>
<reference evidence="1 2" key="1">
    <citation type="submission" date="2018-11" db="EMBL/GenBank/DDBJ databases">
        <authorList>
            <person name="Kleinhagauer T."/>
            <person name="Glaeser S.P."/>
            <person name="Spergser J."/>
            <person name="Ruckert C."/>
            <person name="Kaempfer P."/>
            <person name="Busse H.-J."/>
        </authorList>
    </citation>
    <scope>NUCLEOTIDE SEQUENCE [LARGE SCALE GENOMIC DNA]</scope>
    <source>
        <strain evidence="1 2">812CH</strain>
    </source>
</reference>
<dbReference type="RefSeq" id="WP_123959707.1">
    <property type="nucleotide sequence ID" value="NZ_CP033898.1"/>
</dbReference>
<dbReference type="Pfam" id="PF10910">
    <property type="entry name" value="Phage_gene29"/>
    <property type="match status" value="1"/>
</dbReference>
<accession>A0A3G6IST1</accession>
<dbReference type="Proteomes" id="UP000271426">
    <property type="component" value="Chromosome"/>
</dbReference>
<keyword evidence="2" id="KW-1185">Reference proteome</keyword>
<gene>
    <name evidence="1" type="ORF">CPPEL_02805</name>
</gene>
<evidence type="ECO:0008006" key="3">
    <source>
        <dbReference type="Google" id="ProtNLM"/>
    </source>
</evidence>
<dbReference type="OrthoDB" id="4419629at2"/>
<dbReference type="KEGG" id="cpso:CPPEL_02805"/>